<sequence>MNLGKKAISLISSISLIGSCIGIGLWVWYGQYNKIESIDLKKLIVNKNLGYIYESEKTKEKLIQLIDEKNPNINLDFNMLDLQILDNSAIVKPMDKTYKNEVEITFKMSQDLSSVIRERNLGYIYESEKTKEKLIKLIKQKNSKLDVNKVVLTINDQENKAMIKPKTGDKTYKGQVNFTFHLSQDLSSIITETNLGNIEESEKNQQDLLNLIKQSNPSLDTEKVQLDIKNDIVIVLPKMGDKTYKGEAIIRFFAHTWNADIKKIKTIWNTEFKDRFSMDVNEIHSTALFGLLVNTLYKHGLKIPIATNGLKGQGFSIEYGDIELKLPIGFKYANNLNKYNNDKTKLLEIGHYISKDFTFKAEQVDGNVKEVPDVLPEIINNTSYMFANNKNEYIKGLENWNTSNVTNMKYMFYGAHNFNQPLNNWNTSNVTDMKYMFYESHNFNQPLNNWNTSNVTDMGWMFSGAKSFNQPIDKWNTSNVTNMGHMFSRAKNFNQPLSNWNTSNVTDMSYMFSGDEKFNHPLNNWNTSNVTNMHGMFIGAKNFNKPLNNWDTSNVTDMSAMFSGAEKFNNVVSTWNTSNVTDMSWMFYGARACDQNIANWNVYKVTYYSWFAKNSGWQNMSWRQIYHLWPKKLYDNGNQCF</sequence>
<dbReference type="InterPro" id="IPR011889">
    <property type="entry name" value="Liste_lipo_26"/>
</dbReference>
<reference evidence="2 3" key="1">
    <citation type="journal article" date="2013" name="Genome Announc.">
        <title>Draft Genome Sequences of Mycoplasma auris and Mycoplasma yeatsii, Two Species of the Ear Canal of Caprinae.</title>
        <authorList>
            <person name="Dordet-Frisoni E."/>
            <person name="Baranowski E."/>
            <person name="Barre A."/>
            <person name="Blanchard A."/>
            <person name="Breton M."/>
            <person name="Couture C."/>
            <person name="Dupuy V."/>
            <person name="Gaurivaud P."/>
            <person name="Jacob D."/>
            <person name="Lemaitre C."/>
            <person name="Manso-Silvan L."/>
            <person name="Nikolski M."/>
            <person name="Nouvel L.X."/>
            <person name="Poumarat F."/>
            <person name="Sirand-Pugnet P."/>
            <person name="Thebault P."/>
            <person name="Theil S."/>
            <person name="Thiaucourt F."/>
            <person name="Citti C."/>
            <person name="Tardy F."/>
        </authorList>
    </citation>
    <scope>NUCLEOTIDE SEQUENCE [LARGE SCALE GENOMIC DNA]</scope>
    <source>
        <strain evidence="2 3">13926</strain>
    </source>
</reference>
<dbReference type="Pfam" id="PF03382">
    <property type="entry name" value="DUF285"/>
    <property type="match status" value="2"/>
</dbReference>
<dbReference type="EMBL" id="AORK01000008">
    <property type="protein sequence ID" value="EOA07442.1"/>
    <property type="molecule type" value="Genomic_DNA"/>
</dbReference>
<evidence type="ECO:0000256" key="1">
    <source>
        <dbReference type="SAM" id="Phobius"/>
    </source>
</evidence>
<evidence type="ECO:0000313" key="3">
    <source>
        <dbReference type="Proteomes" id="UP000015348"/>
    </source>
</evidence>
<protein>
    <recommendedName>
        <fullName evidence="4">PARCEL domain-containing protein</fullName>
    </recommendedName>
</protein>
<dbReference type="eggNOG" id="COG3291">
    <property type="taxonomic scope" value="Bacteria"/>
</dbReference>
<dbReference type="PATRIC" id="fig|1188240.3.peg.191"/>
<dbReference type="PROSITE" id="PS51257">
    <property type="entry name" value="PROKAR_LIPOPROTEIN"/>
    <property type="match status" value="1"/>
</dbReference>
<keyword evidence="1" id="KW-0472">Membrane</keyword>
<organism evidence="2 3">
    <name type="scientific">Mycoplasma yeatsii 13926</name>
    <dbReference type="NCBI Taxonomy" id="1188240"/>
    <lineage>
        <taxon>Bacteria</taxon>
        <taxon>Bacillati</taxon>
        <taxon>Mycoplasmatota</taxon>
        <taxon>Mollicutes</taxon>
        <taxon>Mycoplasmataceae</taxon>
        <taxon>Mycoplasma</taxon>
    </lineage>
</organism>
<dbReference type="RefSeq" id="WP_004427591.1">
    <property type="nucleotide sequence ID" value="NZ_AORK01000008.1"/>
</dbReference>
<dbReference type="InterPro" id="IPR005046">
    <property type="entry name" value="DUF285"/>
</dbReference>
<dbReference type="Proteomes" id="UP000015348">
    <property type="component" value="Unassembled WGS sequence"/>
</dbReference>
<keyword evidence="1" id="KW-0812">Transmembrane</keyword>
<accession>S6G409</accession>
<evidence type="ECO:0000313" key="2">
    <source>
        <dbReference type="EMBL" id="EOA07442.1"/>
    </source>
</evidence>
<evidence type="ECO:0008006" key="4">
    <source>
        <dbReference type="Google" id="ProtNLM"/>
    </source>
</evidence>
<proteinExistence type="predicted"/>
<feature type="transmembrane region" description="Helical" evidence="1">
    <location>
        <begin position="7"/>
        <end position="29"/>
    </location>
</feature>
<name>S6G409_9MOLU</name>
<dbReference type="NCBIfam" id="TIGR02167">
    <property type="entry name" value="Liste_lipo_26"/>
    <property type="match status" value="8"/>
</dbReference>
<gene>
    <name evidence="2" type="ORF">MYEA_1900</name>
</gene>
<keyword evidence="1" id="KW-1133">Transmembrane helix</keyword>
<dbReference type="AlphaFoldDB" id="S6G409"/>
<comment type="caution">
    <text evidence="2">The sequence shown here is derived from an EMBL/GenBank/DDBJ whole genome shotgun (WGS) entry which is preliminary data.</text>
</comment>